<evidence type="ECO:0000256" key="8">
    <source>
        <dbReference type="ARBA" id="ARBA00022703"/>
    </source>
</evidence>
<dbReference type="InterPro" id="IPR036291">
    <property type="entry name" value="NAD(P)-bd_dom_sf"/>
</dbReference>
<dbReference type="CDD" id="cd00201">
    <property type="entry name" value="WW"/>
    <property type="match status" value="1"/>
</dbReference>
<dbReference type="AlphaFoldDB" id="A0A443SQ18"/>
<dbReference type="Gene3D" id="3.40.50.720">
    <property type="entry name" value="NAD(P)-binding Rossmann-like Domain"/>
    <property type="match status" value="1"/>
</dbReference>
<dbReference type="STRING" id="299467.A0A443SQ18"/>
<dbReference type="SMART" id="SM00456">
    <property type="entry name" value="WW"/>
    <property type="match status" value="1"/>
</dbReference>
<evidence type="ECO:0000256" key="3">
    <source>
        <dbReference type="ARBA" id="ARBA00004496"/>
    </source>
</evidence>
<evidence type="ECO:0000256" key="2">
    <source>
        <dbReference type="ARBA" id="ARBA00004371"/>
    </source>
</evidence>
<dbReference type="VEuPathDB" id="VectorBase:LDEU002404"/>
<dbReference type="GO" id="GO:0016055">
    <property type="term" value="P:Wnt signaling pathway"/>
    <property type="evidence" value="ECO:0007669"/>
    <property type="project" value="UniProtKB-KW"/>
</dbReference>
<evidence type="ECO:0000256" key="9">
    <source>
        <dbReference type="ARBA" id="ARBA00023034"/>
    </source>
</evidence>
<dbReference type="PROSITE" id="PS01159">
    <property type="entry name" value="WW_DOMAIN_1"/>
    <property type="match status" value="1"/>
</dbReference>
<dbReference type="PANTHER" id="PTHR17616:SF12">
    <property type="entry name" value="WW DOMAIN-CONTAINING OXIDOREDUCTASE"/>
    <property type="match status" value="1"/>
</dbReference>
<keyword evidence="11" id="KW-0539">Nucleus</keyword>
<evidence type="ECO:0000256" key="1">
    <source>
        <dbReference type="ARBA" id="ARBA00004123"/>
    </source>
</evidence>
<dbReference type="GO" id="GO:0035329">
    <property type="term" value="P:hippo signaling"/>
    <property type="evidence" value="ECO:0007669"/>
    <property type="project" value="TreeGrafter"/>
</dbReference>
<evidence type="ECO:0000256" key="4">
    <source>
        <dbReference type="ARBA" id="ARBA00004555"/>
    </source>
</evidence>
<dbReference type="PROSITE" id="PS50020">
    <property type="entry name" value="WW_DOMAIN_2"/>
    <property type="match status" value="1"/>
</dbReference>
<dbReference type="InterPro" id="IPR036020">
    <property type="entry name" value="WW_dom_sf"/>
</dbReference>
<keyword evidence="6" id="KW-0963">Cytoplasm</keyword>
<organism evidence="13 14">
    <name type="scientific">Leptotrombidium deliense</name>
    <dbReference type="NCBI Taxonomy" id="299467"/>
    <lineage>
        <taxon>Eukaryota</taxon>
        <taxon>Metazoa</taxon>
        <taxon>Ecdysozoa</taxon>
        <taxon>Arthropoda</taxon>
        <taxon>Chelicerata</taxon>
        <taxon>Arachnida</taxon>
        <taxon>Acari</taxon>
        <taxon>Acariformes</taxon>
        <taxon>Trombidiformes</taxon>
        <taxon>Prostigmata</taxon>
        <taxon>Anystina</taxon>
        <taxon>Parasitengona</taxon>
        <taxon>Trombiculoidea</taxon>
        <taxon>Trombiculidae</taxon>
        <taxon>Leptotrombidium</taxon>
    </lineage>
</organism>
<evidence type="ECO:0000256" key="11">
    <source>
        <dbReference type="ARBA" id="ARBA00023242"/>
    </source>
</evidence>
<dbReference type="Proteomes" id="UP000288716">
    <property type="component" value="Unassembled WGS sequence"/>
</dbReference>
<evidence type="ECO:0000256" key="6">
    <source>
        <dbReference type="ARBA" id="ARBA00022490"/>
    </source>
</evidence>
<comment type="subcellular location">
    <subcellularLocation>
        <location evidence="3">Cytoplasm</location>
    </subcellularLocation>
    <subcellularLocation>
        <location evidence="4">Golgi apparatus</location>
    </subcellularLocation>
    <subcellularLocation>
        <location evidence="2">Lysosome</location>
    </subcellularLocation>
    <subcellularLocation>
        <location evidence="1">Nucleus</location>
    </subcellularLocation>
</comment>
<proteinExistence type="predicted"/>
<dbReference type="GO" id="GO:0005634">
    <property type="term" value="C:nucleus"/>
    <property type="evidence" value="ECO:0007669"/>
    <property type="project" value="UniProtKB-SubCell"/>
</dbReference>
<dbReference type="GO" id="GO:0005764">
    <property type="term" value="C:lysosome"/>
    <property type="evidence" value="ECO:0007669"/>
    <property type="project" value="UniProtKB-SubCell"/>
</dbReference>
<dbReference type="GO" id="GO:0045944">
    <property type="term" value="P:positive regulation of transcription by RNA polymerase II"/>
    <property type="evidence" value="ECO:0007669"/>
    <property type="project" value="TreeGrafter"/>
</dbReference>
<evidence type="ECO:0000313" key="13">
    <source>
        <dbReference type="EMBL" id="RWS29636.1"/>
    </source>
</evidence>
<keyword evidence="8" id="KW-0053">Apoptosis</keyword>
<evidence type="ECO:0000259" key="12">
    <source>
        <dbReference type="PROSITE" id="PS50020"/>
    </source>
</evidence>
<accession>A0A443SQ18</accession>
<dbReference type="OrthoDB" id="9989144at2759"/>
<dbReference type="InterPro" id="IPR002347">
    <property type="entry name" value="SDR_fam"/>
</dbReference>
<sequence>MASFVADTDSEDELPMGWEERATSQGKVFYANHQSKSTQWTHPKTGKKRSISGELPFGWQRNVLENGDIVFVEYVLSAEPTDSVYTENFPFFKTTFTLYDLKIPKLFTYSHINKKTTYTDPRLAFAIEEKSGVTDIRQRFDSSSTALQVLHGRDLTDKVVVITGANTGIGYETAKALTFHGAHVVIACRDLNSANSAICNIRNERVRIFFCYSVNLVFSF</sequence>
<dbReference type="GO" id="GO:0005794">
    <property type="term" value="C:Golgi apparatus"/>
    <property type="evidence" value="ECO:0007669"/>
    <property type="project" value="UniProtKB-SubCell"/>
</dbReference>
<comment type="caution">
    <text evidence="13">The sequence shown here is derived from an EMBL/GenBank/DDBJ whole genome shotgun (WGS) entry which is preliminary data.</text>
</comment>
<dbReference type="PANTHER" id="PTHR17616">
    <property type="entry name" value="YES-ASSOCIATED PROTEIN YAP1 FAMILY MEMBER"/>
    <property type="match status" value="1"/>
</dbReference>
<evidence type="ECO:0000256" key="5">
    <source>
        <dbReference type="ARBA" id="ARBA00016094"/>
    </source>
</evidence>
<keyword evidence="10" id="KW-0458">Lysosome</keyword>
<reference evidence="13 14" key="1">
    <citation type="journal article" date="2018" name="Gigascience">
        <title>Genomes of trombidid mites reveal novel predicted allergens and laterally-transferred genes associated with secondary metabolism.</title>
        <authorList>
            <person name="Dong X."/>
            <person name="Chaisiri K."/>
            <person name="Xia D."/>
            <person name="Armstrong S.D."/>
            <person name="Fang Y."/>
            <person name="Donnelly M.J."/>
            <person name="Kadowaki T."/>
            <person name="McGarry J.W."/>
            <person name="Darby A.C."/>
            <person name="Makepeace B.L."/>
        </authorList>
    </citation>
    <scope>NUCLEOTIDE SEQUENCE [LARGE SCALE GENOMIC DNA]</scope>
    <source>
        <strain evidence="13">UoL-UT</strain>
    </source>
</reference>
<dbReference type="GO" id="GO:0006915">
    <property type="term" value="P:apoptotic process"/>
    <property type="evidence" value="ECO:0007669"/>
    <property type="project" value="UniProtKB-KW"/>
</dbReference>
<protein>
    <recommendedName>
        <fullName evidence="5">WW domain-containing oxidoreductase</fullName>
    </recommendedName>
</protein>
<gene>
    <name evidence="13" type="ORF">B4U80_02211</name>
</gene>
<dbReference type="Pfam" id="PF00397">
    <property type="entry name" value="WW"/>
    <property type="match status" value="1"/>
</dbReference>
<dbReference type="InterPro" id="IPR051583">
    <property type="entry name" value="YAP1"/>
</dbReference>
<dbReference type="SUPFAM" id="SSF51735">
    <property type="entry name" value="NAD(P)-binding Rossmann-fold domains"/>
    <property type="match status" value="1"/>
</dbReference>
<dbReference type="InterPro" id="IPR001202">
    <property type="entry name" value="WW_dom"/>
</dbReference>
<name>A0A443SQ18_9ACAR</name>
<evidence type="ECO:0000313" key="14">
    <source>
        <dbReference type="Proteomes" id="UP000288716"/>
    </source>
</evidence>
<keyword evidence="14" id="KW-1185">Reference proteome</keyword>
<evidence type="ECO:0000256" key="10">
    <source>
        <dbReference type="ARBA" id="ARBA00023228"/>
    </source>
</evidence>
<dbReference type="Gene3D" id="2.20.70.10">
    <property type="match status" value="2"/>
</dbReference>
<evidence type="ECO:0000256" key="7">
    <source>
        <dbReference type="ARBA" id="ARBA00022687"/>
    </source>
</evidence>
<dbReference type="GO" id="GO:0003713">
    <property type="term" value="F:transcription coactivator activity"/>
    <property type="evidence" value="ECO:0007669"/>
    <property type="project" value="TreeGrafter"/>
</dbReference>
<feature type="domain" description="WW" evidence="12">
    <location>
        <begin position="12"/>
        <end position="45"/>
    </location>
</feature>
<dbReference type="Pfam" id="PF00106">
    <property type="entry name" value="adh_short"/>
    <property type="match status" value="1"/>
</dbReference>
<dbReference type="EMBL" id="NCKV01000826">
    <property type="protein sequence ID" value="RWS29636.1"/>
    <property type="molecule type" value="Genomic_DNA"/>
</dbReference>
<keyword evidence="9" id="KW-0333">Golgi apparatus</keyword>
<dbReference type="SUPFAM" id="SSF51045">
    <property type="entry name" value="WW domain"/>
    <property type="match status" value="1"/>
</dbReference>
<keyword evidence="7" id="KW-0879">Wnt signaling pathway</keyword>